<evidence type="ECO:0000313" key="2">
    <source>
        <dbReference type="Proteomes" id="UP001060085"/>
    </source>
</evidence>
<sequence length="462" mass="51296">MFREVFYSLQAIVIVIRCIIMMDMKTARRNPFVFERIGCGAEGYINNKVCKYWVAGRCNRNPCRFLHQEPQPKQNQKGGNPNPNPKKTWKNPNYVNISNQAGAVSSDCKRNDAVNSKSKECEVTRKEILIERSESIVEKIPKALPMLCQYWVTGDCVHGDNCKDLHSWFCGSRFSLLAKLEGHKKAVTGIALPSGSDKLLSGSKDEAVRLWDCHSGQCVHIIILSSEIECLISEGSCVFVGLRNAVRIWNFDAQSELVLNGPNGLVYSLAVHDDILFAGVQDGSILAWKSNSESHRVELVATLKGHRSSVLSLVVGCSRLYSGSEDRTIRVWDVKTLQCLHTLNGHSSSVTAVLCWDSYLLSGSLDNTLKVWAATESGSLEVVYEVEETDGILALSGMKDPEGKPILFCSCKDNSVRLYELPTFLERGRIFSKSQILTVKAGVDGLFFTGDATGELFVWKLN</sequence>
<dbReference type="EMBL" id="CM044704">
    <property type="protein sequence ID" value="KAI5666472.1"/>
    <property type="molecule type" value="Genomic_DNA"/>
</dbReference>
<name>A0ACC0B1H9_CATRO</name>
<comment type="caution">
    <text evidence="1">The sequence shown here is derived from an EMBL/GenBank/DDBJ whole genome shotgun (WGS) entry which is preliminary data.</text>
</comment>
<dbReference type="Proteomes" id="UP001060085">
    <property type="component" value="Linkage Group LG04"/>
</dbReference>
<organism evidence="1 2">
    <name type="scientific">Catharanthus roseus</name>
    <name type="common">Madagascar periwinkle</name>
    <name type="synonym">Vinca rosea</name>
    <dbReference type="NCBI Taxonomy" id="4058"/>
    <lineage>
        <taxon>Eukaryota</taxon>
        <taxon>Viridiplantae</taxon>
        <taxon>Streptophyta</taxon>
        <taxon>Embryophyta</taxon>
        <taxon>Tracheophyta</taxon>
        <taxon>Spermatophyta</taxon>
        <taxon>Magnoliopsida</taxon>
        <taxon>eudicotyledons</taxon>
        <taxon>Gunneridae</taxon>
        <taxon>Pentapetalae</taxon>
        <taxon>asterids</taxon>
        <taxon>lamiids</taxon>
        <taxon>Gentianales</taxon>
        <taxon>Apocynaceae</taxon>
        <taxon>Rauvolfioideae</taxon>
        <taxon>Vinceae</taxon>
        <taxon>Catharanthinae</taxon>
        <taxon>Catharanthus</taxon>
    </lineage>
</organism>
<evidence type="ECO:0000313" key="1">
    <source>
        <dbReference type="EMBL" id="KAI5666472.1"/>
    </source>
</evidence>
<reference evidence="2" key="1">
    <citation type="journal article" date="2023" name="Nat. Plants">
        <title>Single-cell RNA sequencing provides a high-resolution roadmap for understanding the multicellular compartmentation of specialized metabolism.</title>
        <authorList>
            <person name="Sun S."/>
            <person name="Shen X."/>
            <person name="Li Y."/>
            <person name="Li Y."/>
            <person name="Wang S."/>
            <person name="Li R."/>
            <person name="Zhang H."/>
            <person name="Shen G."/>
            <person name="Guo B."/>
            <person name="Wei J."/>
            <person name="Xu J."/>
            <person name="St-Pierre B."/>
            <person name="Chen S."/>
            <person name="Sun C."/>
        </authorList>
    </citation>
    <scope>NUCLEOTIDE SEQUENCE [LARGE SCALE GENOMIC DNA]</scope>
</reference>
<accession>A0ACC0B1H9</accession>
<keyword evidence="2" id="KW-1185">Reference proteome</keyword>
<protein>
    <submittedName>
        <fullName evidence="1">Uncharacterized protein</fullName>
    </submittedName>
</protein>
<gene>
    <name evidence="1" type="ORF">M9H77_16325</name>
</gene>
<proteinExistence type="predicted"/>